<dbReference type="Proteomes" id="UP001166286">
    <property type="component" value="Unassembled WGS sequence"/>
</dbReference>
<evidence type="ECO:0000256" key="8">
    <source>
        <dbReference type="SAM" id="Phobius"/>
    </source>
</evidence>
<feature type="region of interest" description="Disordered" evidence="7">
    <location>
        <begin position="1"/>
        <end position="22"/>
    </location>
</feature>
<keyword evidence="11" id="KW-1185">Reference proteome</keyword>
<dbReference type="PIRSF" id="PIRSF006060">
    <property type="entry name" value="AA_transporter"/>
    <property type="match status" value="1"/>
</dbReference>
<evidence type="ECO:0000256" key="7">
    <source>
        <dbReference type="SAM" id="MobiDB-lite"/>
    </source>
</evidence>
<protein>
    <recommendedName>
        <fullName evidence="9">Amino acid permease/ SLC12A domain-containing protein</fullName>
    </recommendedName>
</protein>
<feature type="transmembrane region" description="Helical" evidence="8">
    <location>
        <begin position="379"/>
        <end position="398"/>
    </location>
</feature>
<dbReference type="EMBL" id="JAFEKC020000020">
    <property type="protein sequence ID" value="KAK0508794.1"/>
    <property type="molecule type" value="Genomic_DNA"/>
</dbReference>
<dbReference type="PANTHER" id="PTHR43341:SF35">
    <property type="entry name" value="ACID TRANSPORTER, PUTATIVE-RELATED"/>
    <property type="match status" value="1"/>
</dbReference>
<dbReference type="GO" id="GO:0016020">
    <property type="term" value="C:membrane"/>
    <property type="evidence" value="ECO:0007669"/>
    <property type="project" value="UniProtKB-SubCell"/>
</dbReference>
<evidence type="ECO:0000256" key="1">
    <source>
        <dbReference type="ARBA" id="ARBA00004141"/>
    </source>
</evidence>
<dbReference type="GO" id="GO:0015171">
    <property type="term" value="F:amino acid transmembrane transporter activity"/>
    <property type="evidence" value="ECO:0007669"/>
    <property type="project" value="TreeGrafter"/>
</dbReference>
<evidence type="ECO:0000256" key="3">
    <source>
        <dbReference type="ARBA" id="ARBA00022692"/>
    </source>
</evidence>
<feature type="transmembrane region" description="Helical" evidence="8">
    <location>
        <begin position="192"/>
        <end position="209"/>
    </location>
</feature>
<gene>
    <name evidence="10" type="ORF">JMJ35_009070</name>
</gene>
<keyword evidence="3 8" id="KW-0812">Transmembrane</keyword>
<feature type="domain" description="Amino acid permease/ SLC12A" evidence="9">
    <location>
        <begin position="49"/>
        <end position="295"/>
    </location>
</feature>
<evidence type="ECO:0000313" key="11">
    <source>
        <dbReference type="Proteomes" id="UP001166286"/>
    </source>
</evidence>
<feature type="transmembrane region" description="Helical" evidence="8">
    <location>
        <begin position="463"/>
        <end position="484"/>
    </location>
</feature>
<feature type="transmembrane region" description="Helical" evidence="8">
    <location>
        <begin position="160"/>
        <end position="180"/>
    </location>
</feature>
<keyword evidence="6 8" id="KW-0472">Membrane</keyword>
<organism evidence="10 11">
    <name type="scientific">Cladonia borealis</name>
    <dbReference type="NCBI Taxonomy" id="184061"/>
    <lineage>
        <taxon>Eukaryota</taxon>
        <taxon>Fungi</taxon>
        <taxon>Dikarya</taxon>
        <taxon>Ascomycota</taxon>
        <taxon>Pezizomycotina</taxon>
        <taxon>Lecanoromycetes</taxon>
        <taxon>OSLEUM clade</taxon>
        <taxon>Lecanoromycetidae</taxon>
        <taxon>Lecanorales</taxon>
        <taxon>Lecanorineae</taxon>
        <taxon>Cladoniaceae</taxon>
        <taxon>Cladonia</taxon>
    </lineage>
</organism>
<evidence type="ECO:0000256" key="4">
    <source>
        <dbReference type="ARBA" id="ARBA00022970"/>
    </source>
</evidence>
<keyword evidence="5 8" id="KW-1133">Transmembrane helix</keyword>
<reference evidence="10" key="1">
    <citation type="submission" date="2023-03" db="EMBL/GenBank/DDBJ databases">
        <title>Complete genome of Cladonia borealis.</title>
        <authorList>
            <person name="Park H."/>
        </authorList>
    </citation>
    <scope>NUCLEOTIDE SEQUENCE</scope>
    <source>
        <strain evidence="10">ANT050790</strain>
    </source>
</reference>
<dbReference type="PANTHER" id="PTHR43341">
    <property type="entry name" value="AMINO ACID PERMEASE"/>
    <property type="match status" value="1"/>
</dbReference>
<feature type="transmembrane region" description="Helical" evidence="8">
    <location>
        <begin position="121"/>
        <end position="148"/>
    </location>
</feature>
<accession>A0AA39QUX2</accession>
<keyword evidence="4" id="KW-0029">Amino-acid transport</keyword>
<feature type="domain" description="Amino acid permease/ SLC12A" evidence="9">
    <location>
        <begin position="307"/>
        <end position="528"/>
    </location>
</feature>
<comment type="caution">
    <text evidence="10">The sequence shown here is derived from an EMBL/GenBank/DDBJ whole genome shotgun (WGS) entry which is preliminary data.</text>
</comment>
<feature type="transmembrane region" description="Helical" evidence="8">
    <location>
        <begin position="70"/>
        <end position="94"/>
    </location>
</feature>
<feature type="transmembrane region" description="Helical" evidence="8">
    <location>
        <begin position="47"/>
        <end position="64"/>
    </location>
</feature>
<name>A0AA39QUX2_9LECA</name>
<evidence type="ECO:0000256" key="6">
    <source>
        <dbReference type="ARBA" id="ARBA00023136"/>
    </source>
</evidence>
<evidence type="ECO:0000259" key="9">
    <source>
        <dbReference type="Pfam" id="PF00324"/>
    </source>
</evidence>
<evidence type="ECO:0000256" key="5">
    <source>
        <dbReference type="ARBA" id="ARBA00022989"/>
    </source>
</evidence>
<evidence type="ECO:0000313" key="10">
    <source>
        <dbReference type="EMBL" id="KAK0508794.1"/>
    </source>
</evidence>
<dbReference type="Pfam" id="PF00324">
    <property type="entry name" value="AA_permease"/>
    <property type="match status" value="2"/>
</dbReference>
<dbReference type="InterPro" id="IPR004840">
    <property type="entry name" value="Amino_acid_permease_CS"/>
</dbReference>
<dbReference type="InterPro" id="IPR004841">
    <property type="entry name" value="AA-permease/SLC12A_dom"/>
</dbReference>
<sequence length="574" mass="62959">MAPHGTRFEVEEESKAESEPYHSGHHLLERIGHEVFRNDCLDRRLKRHHITGIAFSCAVGIGLFETSGQILAMGGPVGAILAFLFAGLVIFCVMRSLAEMVSVRPVSGAIMDYPASFVDEALGFTVGIFYWEVADIAMVSLTIAATMFSQYWGPGFSVKAATFVLLAAILFMNACGVRLYGNMEWGFKWLKILLILLVCVVMIAIKAGAGPDAVHGKFQIGPGYSSTAFFQNGTEISTLPTIQSDVPLPGTGGRILAVWTCLTMAMYQFMGGEMVLVTAAEAESPQRDLPPAARYMYRLPGDRLDGMTTALRSPFVIVIQDAGVRVLPGFLNAGFLFSAITAANSALYVSSRTLFFLARESSVERIKNTIGRTNNGHTPLTAIFVSFIPGALAFLVVGADKVSFQEPIAVIAHLYTSTMLCIYASECIAFLRFMKGMKLFPNTINRDNGPYRDKHYRATWQPLWAYLGLVLCVLLVISSGWGAVYDLCAKTKGVTKEDSLVDLTASYLLPALFISVYLGYKVIYKTSIKPYTSFEDKWFPRDVLIDAQDGQSTRNRTRRGGKLGTILNILSWIG</sequence>
<keyword evidence="2" id="KW-0813">Transport</keyword>
<dbReference type="PROSITE" id="PS00218">
    <property type="entry name" value="AMINO_ACID_PERMEASE_1"/>
    <property type="match status" value="1"/>
</dbReference>
<proteinExistence type="predicted"/>
<dbReference type="AlphaFoldDB" id="A0AA39QUX2"/>
<feature type="transmembrane region" description="Helical" evidence="8">
    <location>
        <begin position="410"/>
        <end position="431"/>
    </location>
</feature>
<evidence type="ECO:0000256" key="2">
    <source>
        <dbReference type="ARBA" id="ARBA00022448"/>
    </source>
</evidence>
<dbReference type="Gene3D" id="1.20.1740.10">
    <property type="entry name" value="Amino acid/polyamine transporter I"/>
    <property type="match status" value="1"/>
</dbReference>
<feature type="transmembrane region" description="Helical" evidence="8">
    <location>
        <begin position="504"/>
        <end position="523"/>
    </location>
</feature>
<dbReference type="InterPro" id="IPR050524">
    <property type="entry name" value="APC_YAT"/>
</dbReference>
<comment type="subcellular location">
    <subcellularLocation>
        <location evidence="1">Membrane</location>
        <topology evidence="1">Multi-pass membrane protein</topology>
    </subcellularLocation>
</comment>